<reference evidence="2 3" key="1">
    <citation type="journal article" date="2015" name="Genome Announc.">
        <title>Expanding the biotechnology potential of lactobacilli through comparative genomics of 213 strains and associated genera.</title>
        <authorList>
            <person name="Sun Z."/>
            <person name="Harris H.M."/>
            <person name="McCann A."/>
            <person name="Guo C."/>
            <person name="Argimon S."/>
            <person name="Zhang W."/>
            <person name="Yang X."/>
            <person name="Jeffery I.B."/>
            <person name="Cooney J.C."/>
            <person name="Kagawa T.F."/>
            <person name="Liu W."/>
            <person name="Song Y."/>
            <person name="Salvetti E."/>
            <person name="Wrobel A."/>
            <person name="Rasinkangas P."/>
            <person name="Parkhill J."/>
            <person name="Rea M.C."/>
            <person name="O'Sullivan O."/>
            <person name="Ritari J."/>
            <person name="Douillard F.P."/>
            <person name="Paul Ross R."/>
            <person name="Yang R."/>
            <person name="Briner A.E."/>
            <person name="Felis G.E."/>
            <person name="de Vos W.M."/>
            <person name="Barrangou R."/>
            <person name="Klaenhammer T.R."/>
            <person name="Caufield P.W."/>
            <person name="Cui Y."/>
            <person name="Zhang H."/>
            <person name="O'Toole P.W."/>
        </authorList>
    </citation>
    <scope>NUCLEOTIDE SEQUENCE [LARGE SCALE GENOMIC DNA]</scope>
    <source>
        <strain evidence="2 3">DSM 20014</strain>
    </source>
</reference>
<evidence type="ECO:0000313" key="3">
    <source>
        <dbReference type="Proteomes" id="UP000051673"/>
    </source>
</evidence>
<dbReference type="InterPro" id="IPR010982">
    <property type="entry name" value="Lambda_DNA-bd_dom_sf"/>
</dbReference>
<comment type="caution">
    <text evidence="2">The sequence shown here is derived from an EMBL/GenBank/DDBJ whole genome shotgun (WGS) entry which is preliminary data.</text>
</comment>
<dbReference type="PATRIC" id="fig|1620.3.peg.17"/>
<gene>
    <name evidence="2" type="ORF">IV67_GL000017</name>
</gene>
<feature type="domain" description="HTH cro/C1-type" evidence="1">
    <location>
        <begin position="7"/>
        <end position="59"/>
    </location>
</feature>
<dbReference type="PROSITE" id="PS50943">
    <property type="entry name" value="HTH_CROC1"/>
    <property type="match status" value="1"/>
</dbReference>
<dbReference type="SMART" id="SM00530">
    <property type="entry name" value="HTH_XRE"/>
    <property type="match status" value="1"/>
</dbReference>
<dbReference type="Gene3D" id="1.10.260.40">
    <property type="entry name" value="lambda repressor-like DNA-binding domains"/>
    <property type="match status" value="1"/>
</dbReference>
<organism evidence="2 3">
    <name type="scientific">Weissella minor</name>
    <dbReference type="NCBI Taxonomy" id="1620"/>
    <lineage>
        <taxon>Bacteria</taxon>
        <taxon>Bacillati</taxon>
        <taxon>Bacillota</taxon>
        <taxon>Bacilli</taxon>
        <taxon>Lactobacillales</taxon>
        <taxon>Lactobacillaceae</taxon>
        <taxon>Weissella</taxon>
    </lineage>
</organism>
<dbReference type="RefSeq" id="WP_057787072.1">
    <property type="nucleotide sequence ID" value="NZ_JQCD01000022.1"/>
</dbReference>
<accession>A0A0R2JIZ5</accession>
<dbReference type="CDD" id="cd00093">
    <property type="entry name" value="HTH_XRE"/>
    <property type="match status" value="1"/>
</dbReference>
<dbReference type="GO" id="GO:0003677">
    <property type="term" value="F:DNA binding"/>
    <property type="evidence" value="ECO:0007669"/>
    <property type="project" value="InterPro"/>
</dbReference>
<protein>
    <recommendedName>
        <fullName evidence="1">HTH cro/C1-type domain-containing protein</fullName>
    </recommendedName>
</protein>
<dbReference type="STRING" id="1620.IV67_GL000017"/>
<dbReference type="AlphaFoldDB" id="A0A0R2JIZ5"/>
<name>A0A0R2JIZ5_9LACO</name>
<sequence length="120" mass="13729">MTIVERIKEVSKNKNLNLKSTAIKAGLSENAIYKWNTQKPNADALKAVADVLGVSVDYLLGNTDEMHPTKTNNKEELKPEDIVVLNKIRTAGLNDEQLKKLDDYIEFLKYDYIREMQDDE</sequence>
<evidence type="ECO:0000313" key="2">
    <source>
        <dbReference type="EMBL" id="KRN77232.1"/>
    </source>
</evidence>
<dbReference type="EMBL" id="JQCD01000022">
    <property type="protein sequence ID" value="KRN77232.1"/>
    <property type="molecule type" value="Genomic_DNA"/>
</dbReference>
<dbReference type="InterPro" id="IPR001387">
    <property type="entry name" value="Cro/C1-type_HTH"/>
</dbReference>
<dbReference type="Proteomes" id="UP000051673">
    <property type="component" value="Unassembled WGS sequence"/>
</dbReference>
<evidence type="ECO:0000259" key="1">
    <source>
        <dbReference type="PROSITE" id="PS50943"/>
    </source>
</evidence>
<dbReference type="SUPFAM" id="SSF47413">
    <property type="entry name" value="lambda repressor-like DNA-binding domains"/>
    <property type="match status" value="1"/>
</dbReference>
<keyword evidence="3" id="KW-1185">Reference proteome</keyword>
<proteinExistence type="predicted"/>